<dbReference type="Proteomes" id="UP000321393">
    <property type="component" value="Unassembled WGS sequence"/>
</dbReference>
<dbReference type="AlphaFoldDB" id="A0A5A7TMQ0"/>
<accession>A0A5A7TMQ0</accession>
<sequence>MPTSSPHSDRTKIANLWRFTRFIDYRCFAPPTLDFNPDSDALSRRPYRLLPRQDLIDLFVLKLDGSVFGDSYSIFFVFFISLLFLARRVRVSRNSTVADLKRAVEEVFDSPGGSEHYKITWSLIWGHFCLCYEGEKLTDDKACIRGYSIKDGDQLQFIRHMSINCLSMKKDRKNQTVPCKTILFKLILLIKVSRQNQKLLKRIKQTVETISRIIKFTGTIRTKRRLLLWLELDFSCQISSKDGYCIPGYGVSVRVHQKAGIGLPLLFALLEIGNGHGITQAATACKVMNLARNCRIET</sequence>
<evidence type="ECO:0000313" key="4">
    <source>
        <dbReference type="Proteomes" id="UP000321393"/>
    </source>
</evidence>
<dbReference type="Pfam" id="PF18036">
    <property type="entry name" value="Ubiquitin_4"/>
    <property type="match status" value="1"/>
</dbReference>
<gene>
    <name evidence="3" type="ORF">E6C27_scaffold46G002170</name>
</gene>
<dbReference type="PANTHER" id="PTHR14942:SF9">
    <property type="entry name" value="OS02G0188500 PROTEIN"/>
    <property type="match status" value="1"/>
</dbReference>
<dbReference type="InterPro" id="IPR029071">
    <property type="entry name" value="Ubiquitin-like_domsf"/>
</dbReference>
<dbReference type="STRING" id="1194695.A0A5A7TMQ0"/>
<dbReference type="InterPro" id="IPR040610">
    <property type="entry name" value="SNRNP25_ubiquitin"/>
</dbReference>
<keyword evidence="3" id="KW-0687">Ribonucleoprotein</keyword>
<feature type="domain" description="SNRNP25 ubiquitin-like" evidence="2">
    <location>
        <begin position="89"/>
        <end position="160"/>
    </location>
</feature>
<name>A0A5A7TMQ0_CUCMM</name>
<protein>
    <submittedName>
        <fullName evidence="3">U11/U12 small nuclear ribonucleoprotein 25 kDa protein isoform X2</fullName>
    </submittedName>
</protein>
<reference evidence="3 4" key="1">
    <citation type="submission" date="2019-08" db="EMBL/GenBank/DDBJ databases">
        <title>Draft genome sequences of two oriental melons (Cucumis melo L. var makuwa).</title>
        <authorList>
            <person name="Kwon S.-Y."/>
        </authorList>
    </citation>
    <scope>NUCLEOTIDE SEQUENCE [LARGE SCALE GENOMIC DNA]</scope>
    <source>
        <strain evidence="4">cv. SW 3</strain>
        <tissue evidence="3">Leaf</tissue>
    </source>
</reference>
<dbReference type="InterPro" id="IPR039690">
    <property type="entry name" value="SNRNP25"/>
</dbReference>
<proteinExistence type="predicted"/>
<dbReference type="OrthoDB" id="72819at2759"/>
<dbReference type="EMBL" id="SSTE01014815">
    <property type="protein sequence ID" value="KAA0044480.1"/>
    <property type="molecule type" value="Genomic_DNA"/>
</dbReference>
<evidence type="ECO:0000313" key="3">
    <source>
        <dbReference type="EMBL" id="KAA0044480.1"/>
    </source>
</evidence>
<dbReference type="CDD" id="cd17058">
    <property type="entry name" value="Ubl_SNRNP25"/>
    <property type="match status" value="1"/>
</dbReference>
<evidence type="ECO:0000256" key="1">
    <source>
        <dbReference type="SAM" id="Phobius"/>
    </source>
</evidence>
<comment type="caution">
    <text evidence="3">The sequence shown here is derived from an EMBL/GenBank/DDBJ whole genome shotgun (WGS) entry which is preliminary data.</text>
</comment>
<keyword evidence="1" id="KW-0812">Transmembrane</keyword>
<keyword evidence="1" id="KW-1133">Transmembrane helix</keyword>
<evidence type="ECO:0000259" key="2">
    <source>
        <dbReference type="Pfam" id="PF18036"/>
    </source>
</evidence>
<keyword evidence="1" id="KW-0472">Membrane</keyword>
<dbReference type="GO" id="GO:1990904">
    <property type="term" value="C:ribonucleoprotein complex"/>
    <property type="evidence" value="ECO:0007669"/>
    <property type="project" value="UniProtKB-KW"/>
</dbReference>
<feature type="transmembrane region" description="Helical" evidence="1">
    <location>
        <begin position="67"/>
        <end position="86"/>
    </location>
</feature>
<dbReference type="PANTHER" id="PTHR14942">
    <property type="entry name" value="U11/U12 SMALL NUCLEAR RIBONUCLEOPROTEIN 25 KDA PROTEIN"/>
    <property type="match status" value="1"/>
</dbReference>
<dbReference type="SUPFAM" id="SSF54236">
    <property type="entry name" value="Ubiquitin-like"/>
    <property type="match status" value="1"/>
</dbReference>
<organism evidence="3 4">
    <name type="scientific">Cucumis melo var. makuwa</name>
    <name type="common">Oriental melon</name>
    <dbReference type="NCBI Taxonomy" id="1194695"/>
    <lineage>
        <taxon>Eukaryota</taxon>
        <taxon>Viridiplantae</taxon>
        <taxon>Streptophyta</taxon>
        <taxon>Embryophyta</taxon>
        <taxon>Tracheophyta</taxon>
        <taxon>Spermatophyta</taxon>
        <taxon>Magnoliopsida</taxon>
        <taxon>eudicotyledons</taxon>
        <taxon>Gunneridae</taxon>
        <taxon>Pentapetalae</taxon>
        <taxon>rosids</taxon>
        <taxon>fabids</taxon>
        <taxon>Cucurbitales</taxon>
        <taxon>Cucurbitaceae</taxon>
        <taxon>Benincaseae</taxon>
        <taxon>Cucumis</taxon>
    </lineage>
</organism>
<dbReference type="GO" id="GO:0000398">
    <property type="term" value="P:mRNA splicing, via spliceosome"/>
    <property type="evidence" value="ECO:0007669"/>
    <property type="project" value="InterPro"/>
</dbReference>
<dbReference type="Gene3D" id="3.10.20.90">
    <property type="entry name" value="Phosphatidylinositol 3-kinase Catalytic Subunit, Chain A, domain 1"/>
    <property type="match status" value="1"/>
</dbReference>